<evidence type="ECO:0000313" key="1">
    <source>
        <dbReference type="EMBL" id="MBC8540839.1"/>
    </source>
</evidence>
<gene>
    <name evidence="1" type="ORF">H8698_07595</name>
</gene>
<dbReference type="Proteomes" id="UP000611762">
    <property type="component" value="Unassembled WGS sequence"/>
</dbReference>
<dbReference type="AlphaFoldDB" id="A0A926DP97"/>
<reference evidence="1" key="1">
    <citation type="submission" date="2020-08" db="EMBL/GenBank/DDBJ databases">
        <title>Genome public.</title>
        <authorList>
            <person name="Liu C."/>
            <person name="Sun Q."/>
        </authorList>
    </citation>
    <scope>NUCLEOTIDE SEQUENCE</scope>
    <source>
        <strain evidence="1">H8</strain>
    </source>
</reference>
<evidence type="ECO:0000313" key="2">
    <source>
        <dbReference type="Proteomes" id="UP000611762"/>
    </source>
</evidence>
<dbReference type="EMBL" id="JACRSU010000002">
    <property type="protein sequence ID" value="MBC8540839.1"/>
    <property type="molecule type" value="Genomic_DNA"/>
</dbReference>
<proteinExistence type="predicted"/>
<organism evidence="1 2">
    <name type="scientific">Congzhengia minquanensis</name>
    <dbReference type="NCBI Taxonomy" id="2763657"/>
    <lineage>
        <taxon>Bacteria</taxon>
        <taxon>Bacillati</taxon>
        <taxon>Bacillota</taxon>
        <taxon>Clostridia</taxon>
        <taxon>Eubacteriales</taxon>
        <taxon>Oscillospiraceae</taxon>
        <taxon>Congzhengia</taxon>
    </lineage>
</organism>
<sequence>MVNAINFENIQANAELNSLQKTVNVKSEGVEIFSAMCAGKDVSKYGNKVDKVNAYVKTRGVAAKNGDVKAQAELNAIRTEMIEAPLLKRLNILDFMGEKIDVGMNEAVEYKVYNLEGKMSDWQAVNGTFPFATYTYKTRTMDTDNITGGILIDHREFATGNLDAIQTLNEQTVTDMMNKVFYKVQKNLYAGIKGAPIKNFAEAAGITKTSVDAALKKARRFGNVTMIGDYSVITQIEDFAGFKVDTSGSVRFSEAVMEEIRKTGLLKTYKGTPIVEIPNSFNMTKLNDTKDFYETYLPEGLLYFLISGALSPLKIGFKGGLQTMAGQDLNLRADVMRFDLEMGTAVIDEYVPAIGLVSDSNYSVDK</sequence>
<protein>
    <recommendedName>
        <fullName evidence="3">Phage major capsid protein</fullName>
    </recommendedName>
</protein>
<evidence type="ECO:0008006" key="3">
    <source>
        <dbReference type="Google" id="ProtNLM"/>
    </source>
</evidence>
<comment type="caution">
    <text evidence="1">The sequence shown here is derived from an EMBL/GenBank/DDBJ whole genome shotgun (WGS) entry which is preliminary data.</text>
</comment>
<accession>A0A926DP97</accession>
<dbReference type="RefSeq" id="WP_249312006.1">
    <property type="nucleotide sequence ID" value="NZ_JACRSU010000002.1"/>
</dbReference>
<name>A0A926DP97_9FIRM</name>
<keyword evidence="2" id="KW-1185">Reference proteome</keyword>